<dbReference type="SMART" id="SM00327">
    <property type="entry name" value="VWA"/>
    <property type="match status" value="1"/>
</dbReference>
<comment type="caution">
    <text evidence="3">The sequence shown here is derived from an EMBL/GenBank/DDBJ whole genome shotgun (WGS) entry which is preliminary data.</text>
</comment>
<dbReference type="InterPro" id="IPR051266">
    <property type="entry name" value="CLCR"/>
</dbReference>
<dbReference type="CDD" id="cd01465">
    <property type="entry name" value="vWA_subgroup"/>
    <property type="match status" value="1"/>
</dbReference>
<evidence type="ECO:0000313" key="3">
    <source>
        <dbReference type="EMBL" id="MBW4709997.1"/>
    </source>
</evidence>
<feature type="transmembrane region" description="Helical" evidence="1">
    <location>
        <begin position="73"/>
        <end position="92"/>
    </location>
</feature>
<keyword evidence="1" id="KW-0472">Membrane</keyword>
<dbReference type="InterPro" id="IPR002035">
    <property type="entry name" value="VWF_A"/>
</dbReference>
<dbReference type="Pfam" id="PF13519">
    <property type="entry name" value="VWA_2"/>
    <property type="match status" value="1"/>
</dbReference>
<gene>
    <name evidence="3" type="ORF">KX928_19610</name>
</gene>
<evidence type="ECO:0000256" key="1">
    <source>
        <dbReference type="SAM" id="Phobius"/>
    </source>
</evidence>
<protein>
    <submittedName>
        <fullName evidence="3">VWA domain-containing protein</fullName>
    </submittedName>
</protein>
<dbReference type="Proteomes" id="UP001138661">
    <property type="component" value="Unassembled WGS sequence"/>
</dbReference>
<dbReference type="Pfam" id="PF12450">
    <property type="entry name" value="vWF_A"/>
    <property type="match status" value="1"/>
</dbReference>
<evidence type="ECO:0000313" key="4">
    <source>
        <dbReference type="Proteomes" id="UP001138661"/>
    </source>
</evidence>
<dbReference type="PANTHER" id="PTHR10579:SF43">
    <property type="entry name" value="ZINC FINGER (C3HC4-TYPE RING FINGER) FAMILY PROTEIN"/>
    <property type="match status" value="1"/>
</dbReference>
<dbReference type="EMBL" id="JAHXDN010000006">
    <property type="protein sequence ID" value="MBW4709997.1"/>
    <property type="molecule type" value="Genomic_DNA"/>
</dbReference>
<dbReference type="InterPro" id="IPR022156">
    <property type="entry name" value="Uncharacterised_YfbK_N"/>
</dbReference>
<organism evidence="3 4">
    <name type="scientific">Roseobacter insulae</name>
    <dbReference type="NCBI Taxonomy" id="2859783"/>
    <lineage>
        <taxon>Bacteria</taxon>
        <taxon>Pseudomonadati</taxon>
        <taxon>Pseudomonadota</taxon>
        <taxon>Alphaproteobacteria</taxon>
        <taxon>Rhodobacterales</taxon>
        <taxon>Roseobacteraceae</taxon>
        <taxon>Roseobacter</taxon>
    </lineage>
</organism>
<keyword evidence="1" id="KW-1133">Transmembrane helix</keyword>
<keyword evidence="4" id="KW-1185">Reference proteome</keyword>
<dbReference type="RefSeq" id="WP_219506109.1">
    <property type="nucleotide sequence ID" value="NZ_JAHXDN010000006.1"/>
</dbReference>
<name>A0A9X1FZ22_9RHOB</name>
<reference evidence="3" key="1">
    <citation type="submission" date="2021-07" db="EMBL/GenBank/DDBJ databases">
        <title>Roseobacter insulae sp. nov., isolated from a tidal flat.</title>
        <authorList>
            <person name="Park S."/>
            <person name="Yoon J.-H."/>
        </authorList>
    </citation>
    <scope>NUCLEOTIDE SEQUENCE</scope>
    <source>
        <strain evidence="3">YSTF-M11</strain>
    </source>
</reference>
<accession>A0A9X1FZ22</accession>
<proteinExistence type="predicted"/>
<sequence length="647" mass="68490">MDNEIKTLKRALDQATPTPSATKRARDLELALKTFNAAQGSTDPARLPQDPAPNARGFLRGFRNMITRLNTPMALAATSSIAVASLAAFVVLPNLDLSNAPPAPIPASETRNRAAVDNAADRSIVSAPPEPVVEAPVVIEEQAATFDALSNLKRAPLAFERAPASMRTGDEISRLQGPVASSERFANDVAHGVTVTAENSVSTFSIDVDTASYSVIRSSLTQGSLPPAEAVRIEEMINYFPYDYAGPERDGAAFAPSVSVFETPWNSGTQLMRIGLQGELPMRDRRPPLNLVFLIDTSGSMNSPDKLPLLIQSFGLMLTSLAPEDEVAIVTYAGAAGEVLAPTPANDRAAILGALQGLSAGGSTAGQAGLQQAYSIAETMTEEGEVSRVILATDGDFNIGISDPEALKSYIAQKRDAGTYLSVLGFGRGNLKDSVMQALAQNGNGNAAYIDTLSEAQKVLNDELSGALFPIANDVKVQVEFNPAQVSEYRLIGYETRRLARTDFNNDAVDAGEIGAGHQVTALYEITPVGSAAALSEPLRYGGGQITGDPASDEIAFVKLRYKAPGSQSSRLLELPVTKDTVTPDTDARFAAAIAGFGQLLRGGDHLGQWGYQEAIDLAARSRGSDAFGYRAEAVTLMRLAQTLSEK</sequence>
<evidence type="ECO:0000259" key="2">
    <source>
        <dbReference type="PROSITE" id="PS50234"/>
    </source>
</evidence>
<feature type="domain" description="VWFA" evidence="2">
    <location>
        <begin position="290"/>
        <end position="468"/>
    </location>
</feature>
<dbReference type="InterPro" id="IPR021908">
    <property type="entry name" value="YfbK_C"/>
</dbReference>
<dbReference type="PANTHER" id="PTHR10579">
    <property type="entry name" value="CALCIUM-ACTIVATED CHLORIDE CHANNEL REGULATOR"/>
    <property type="match status" value="1"/>
</dbReference>
<dbReference type="Pfam" id="PF12034">
    <property type="entry name" value="YfbK_C"/>
    <property type="match status" value="1"/>
</dbReference>
<keyword evidence="1" id="KW-0812">Transmembrane</keyword>
<dbReference type="AlphaFoldDB" id="A0A9X1FZ22"/>
<dbReference type="PROSITE" id="PS50234">
    <property type="entry name" value="VWFA"/>
    <property type="match status" value="1"/>
</dbReference>